<gene>
    <name evidence="1" type="ORF">PFDG_03170</name>
</gene>
<evidence type="ECO:0000313" key="1">
    <source>
        <dbReference type="EMBL" id="KOB87231.1"/>
    </source>
</evidence>
<accession>A0A0L7M314</accession>
<reference evidence="2" key="2">
    <citation type="submission" date="2006-09" db="EMBL/GenBank/DDBJ databases">
        <title>The genome sequence of Plasmodium falciparum Dd2.</title>
        <authorList>
            <consortium name="The Broad Institute Genome Sequencing Platform"/>
            <person name="Birren B."/>
            <person name="Lander E."/>
            <person name="Galagan J."/>
            <person name="Nusbaum C."/>
            <person name="Devon K."/>
            <person name="Henn M."/>
            <person name="Jaffe D."/>
            <person name="Butler J."/>
            <person name="Alvarez P."/>
            <person name="Gnerre S."/>
            <person name="Grabherr M."/>
            <person name="Kleber M."/>
            <person name="Mauceli E."/>
            <person name="Brockman W."/>
            <person name="MacCallum I.A."/>
            <person name="Rounsley S."/>
            <person name="Young S."/>
            <person name="LaButti K."/>
            <person name="Pushparaj V."/>
            <person name="DeCaprio D."/>
            <person name="Crawford M."/>
            <person name="Koehrsen M."/>
            <person name="Engels R."/>
            <person name="Montgomery P."/>
            <person name="Pearson M."/>
            <person name="Howarth C."/>
            <person name="Larson L."/>
            <person name="Luoma S."/>
            <person name="White J."/>
            <person name="Kodira C."/>
            <person name="Zeng Q."/>
            <person name="O'Leary S."/>
            <person name="Yandava C."/>
            <person name="Alvarado L."/>
            <person name="Wirth D."/>
            <person name="Volkman S."/>
            <person name="Hartl D."/>
        </authorList>
    </citation>
    <scope>NUCLEOTIDE SEQUENCE [LARGE SCALE GENOMIC DNA]</scope>
</reference>
<name>A0A0L7M314_PLAF4</name>
<reference evidence="2" key="1">
    <citation type="submission" date="2006-09" db="EMBL/GenBank/DDBJ databases">
        <title>Annotation of Plasmodium falciparum Dd2.</title>
        <authorList>
            <consortium name="The Broad Institute Genome Sequencing Platform"/>
            <person name="Volkman S.K."/>
            <person name="Neafsey D.E."/>
            <person name="Dash A.P."/>
            <person name="Chitnis C.E."/>
            <person name="Hartl D.L."/>
            <person name="Young S.K."/>
            <person name="Zeng Q."/>
            <person name="Koehrsen M."/>
            <person name="Alvarado L."/>
            <person name="Berlin A."/>
            <person name="Borenstein D."/>
            <person name="Chapman S.B."/>
            <person name="Chen Z."/>
            <person name="Engels R."/>
            <person name="Freedman E."/>
            <person name="Gellesch M."/>
            <person name="Goldberg J."/>
            <person name="Griggs A."/>
            <person name="Gujja S."/>
            <person name="Heilman E.R."/>
            <person name="Heiman D.I."/>
            <person name="Howarth C."/>
            <person name="Jen D."/>
            <person name="Larson L."/>
            <person name="Mehta T."/>
            <person name="Neiman D."/>
            <person name="Park D."/>
            <person name="Pearson M."/>
            <person name="Roberts A."/>
            <person name="Saif S."/>
            <person name="Shea T."/>
            <person name="Shenoy N."/>
            <person name="Sisk P."/>
            <person name="Stolte C."/>
            <person name="Sykes S."/>
            <person name="Walk T."/>
            <person name="White J."/>
            <person name="Yandava C."/>
            <person name="Haas B."/>
            <person name="Henn M.R."/>
            <person name="Nusbaum C."/>
            <person name="Birren B."/>
        </authorList>
    </citation>
    <scope>NUCLEOTIDE SEQUENCE [LARGE SCALE GENOMIC DNA]</scope>
</reference>
<dbReference type="Proteomes" id="UP000054282">
    <property type="component" value="Unassembled WGS sequence"/>
</dbReference>
<dbReference type="EMBL" id="DS016488">
    <property type="protein sequence ID" value="KOB87231.1"/>
    <property type="molecule type" value="Genomic_DNA"/>
</dbReference>
<protein>
    <submittedName>
        <fullName evidence="1">Uncharacterized protein</fullName>
    </submittedName>
</protein>
<organism evidence="1 2">
    <name type="scientific">Plasmodium falciparum (isolate Dd2)</name>
    <dbReference type="NCBI Taxonomy" id="57267"/>
    <lineage>
        <taxon>Eukaryota</taxon>
        <taxon>Sar</taxon>
        <taxon>Alveolata</taxon>
        <taxon>Apicomplexa</taxon>
        <taxon>Aconoidasida</taxon>
        <taxon>Haemosporida</taxon>
        <taxon>Plasmodiidae</taxon>
        <taxon>Plasmodium</taxon>
        <taxon>Plasmodium (Laverania)</taxon>
    </lineage>
</organism>
<dbReference type="AlphaFoldDB" id="A0A0L7M314"/>
<sequence length="87" mass="10686">MDMDLFPRINPKKNMNRDTVMRKIPQICFFFLKLLKKTYKSFDEDIKGCANIFPRWPLKKFKIKKSHTPTYIRFFLDYRILSIFQMV</sequence>
<dbReference type="KEGG" id="pfd:PFDG_03170"/>
<evidence type="ECO:0000313" key="2">
    <source>
        <dbReference type="Proteomes" id="UP000054282"/>
    </source>
</evidence>
<proteinExistence type="predicted"/>